<evidence type="ECO:0000256" key="10">
    <source>
        <dbReference type="SAM" id="Coils"/>
    </source>
</evidence>
<evidence type="ECO:0000313" key="13">
    <source>
        <dbReference type="Proteomes" id="UP000708148"/>
    </source>
</evidence>
<dbReference type="GO" id="GO:0005524">
    <property type="term" value="F:ATP binding"/>
    <property type="evidence" value="ECO:0007669"/>
    <property type="project" value="UniProtKB-KW"/>
</dbReference>
<dbReference type="Proteomes" id="UP000708148">
    <property type="component" value="Unassembled WGS sequence"/>
</dbReference>
<protein>
    <recommendedName>
        <fullName evidence="4">Structural maintenance of chromosomes protein 5</fullName>
    </recommendedName>
</protein>
<evidence type="ECO:0000256" key="5">
    <source>
        <dbReference type="ARBA" id="ARBA00022454"/>
    </source>
</evidence>
<sequence length="1062" mass="120525">MDSNRSRKRPRTGAFKKGSLKRIKLENFMTYKKAEVVAKPSLNVILGPNGTGKSSLVCALCLGLAGRPKLLGRADNLRDYVLRGKKGGSVEVTISGGGEERDKTIRRELNSKDNTSTWTIDEKPATMAEVEKLKDRMNIQLDNLCQFLPQDRVVEFARLSPTDLLLETEKAIGNSRLCEQHKELMELGKASRLQRQNMAAIEKELAKAKQSQEHNGQDVENYELRQSLFETIEAAKAKKQWAEVHEREMRLEESREKLEAAKRAVANAADKEEKALKSIAPLKADKVLYMKENDSTRKQCESGACAIKRLGNHASEQVAELKGHAEGLENGEEDSQKVCEKIKSKEDALAKATEQLKSLGQVSPQYKTNMDRLRVLVSDSNTKARCYQRDMGLVEQELSQAIRHCNAIQDKLKRLNDIKFQRIRYLEHRRPAFRGLLQAYEWVQKNQHLFRSHVYGPLCAEVVVADKQIAACLEGTVPLHVWTYFVTQTREDSDKLRSCLRDHMRNGGSVLCYNDDSTAPLHPPNQATAIPEFGIAHTLDEVFEAPNAVKQVLNSDAAISRCYIGTRETQECLEELLQCRHDVSRVCTPDEIVSVKVSRYGGGVRSTIHRATPQPAFLTLSSGGDEVDRLRNDLLKAQQVMRDLQEQQAEHEKDYRQAKQSLDAAKKEKNELTNKEQKRSEQCKKLKIQIKTHERVLRKLRKRNSPKGEGSECEQALEAGMGDYLREVRHGMAKIMHWWPVYEEHAAAALRLAECSMKLTESTNSATSMKIDKKRHQRIHNQIVHIVRSDERKLRESEKDAEHDFPLSQELEAKFRELPDDDEDLEDFIEETQMQANGIVCANPAAAQRYRANLQTISRLEKELREQSVQLQDLEAMIATRKDEWLPDLRKVVEKINKTFSRNFAKIGCAGEVRLAGEDQYTDQYDKYAVEILVKFREEEDLEPLDATRQSGGERSVATMLYLISLQDVTETPFRVVDEINQGMDANNERKVFNQLVESASLPGTPQCFLITPKLLPNLSYSDSVTVHTLFNGPNIESVGALEASEQLEKLCGCRIRKAIPV</sequence>
<dbReference type="PANTHER" id="PTHR45916">
    <property type="entry name" value="STRUCTURAL MAINTENANCE OF CHROMOSOMES PROTEIN 5"/>
    <property type="match status" value="1"/>
</dbReference>
<dbReference type="GO" id="GO:0003697">
    <property type="term" value="F:single-stranded DNA binding"/>
    <property type="evidence" value="ECO:0007669"/>
    <property type="project" value="TreeGrafter"/>
</dbReference>
<dbReference type="EMBL" id="CAJHUC010000883">
    <property type="protein sequence ID" value="CAD7698773.1"/>
    <property type="molecule type" value="Genomic_DNA"/>
</dbReference>
<evidence type="ECO:0000256" key="1">
    <source>
        <dbReference type="ARBA" id="ARBA00004123"/>
    </source>
</evidence>
<evidence type="ECO:0000256" key="4">
    <source>
        <dbReference type="ARBA" id="ARBA00018687"/>
    </source>
</evidence>
<evidence type="ECO:0000259" key="11">
    <source>
        <dbReference type="Pfam" id="PF02463"/>
    </source>
</evidence>
<dbReference type="GO" id="GO:0000724">
    <property type="term" value="P:double-strand break repair via homologous recombination"/>
    <property type="evidence" value="ECO:0007669"/>
    <property type="project" value="TreeGrafter"/>
</dbReference>
<comment type="caution">
    <text evidence="12">The sequence shown here is derived from an EMBL/GenBank/DDBJ whole genome shotgun (WGS) entry which is preliminary data.</text>
</comment>
<dbReference type="GO" id="GO:0051276">
    <property type="term" value="P:chromosome organization"/>
    <property type="evidence" value="ECO:0007669"/>
    <property type="project" value="UniProtKB-ARBA"/>
</dbReference>
<evidence type="ECO:0000256" key="3">
    <source>
        <dbReference type="ARBA" id="ARBA00010171"/>
    </source>
</evidence>
<keyword evidence="13" id="KW-1185">Reference proteome</keyword>
<dbReference type="InterPro" id="IPR003395">
    <property type="entry name" value="RecF/RecN/SMC_N"/>
</dbReference>
<evidence type="ECO:0000256" key="7">
    <source>
        <dbReference type="ARBA" id="ARBA00022840"/>
    </source>
</evidence>
<evidence type="ECO:0000256" key="8">
    <source>
        <dbReference type="ARBA" id="ARBA00023054"/>
    </source>
</evidence>
<evidence type="ECO:0000256" key="6">
    <source>
        <dbReference type="ARBA" id="ARBA00022741"/>
    </source>
</evidence>
<gene>
    <name evidence="12" type="ORF">OSTQU699_LOCUS4132</name>
</gene>
<accession>A0A8S1IUP8</accession>
<comment type="subcellular location">
    <subcellularLocation>
        <location evidence="2">Chromosome</location>
    </subcellularLocation>
    <subcellularLocation>
        <location evidence="1">Nucleus</location>
    </subcellularLocation>
</comment>
<feature type="coiled-coil region" evidence="10">
    <location>
        <begin position="244"/>
        <end position="275"/>
    </location>
</feature>
<keyword evidence="9" id="KW-0539">Nucleus</keyword>
<comment type="similarity">
    <text evidence="3">Belongs to the SMC family. SMC5 subfamily.</text>
</comment>
<dbReference type="GO" id="GO:0030915">
    <property type="term" value="C:Smc5-Smc6 complex"/>
    <property type="evidence" value="ECO:0007669"/>
    <property type="project" value="TreeGrafter"/>
</dbReference>
<keyword evidence="8 10" id="KW-0175">Coiled coil</keyword>
<dbReference type="GO" id="GO:0005634">
    <property type="term" value="C:nucleus"/>
    <property type="evidence" value="ECO:0007669"/>
    <property type="project" value="UniProtKB-SubCell"/>
</dbReference>
<evidence type="ECO:0000313" key="12">
    <source>
        <dbReference type="EMBL" id="CAD7698773.1"/>
    </source>
</evidence>
<organism evidence="12 13">
    <name type="scientific">Ostreobium quekettii</name>
    <dbReference type="NCBI Taxonomy" id="121088"/>
    <lineage>
        <taxon>Eukaryota</taxon>
        <taxon>Viridiplantae</taxon>
        <taxon>Chlorophyta</taxon>
        <taxon>core chlorophytes</taxon>
        <taxon>Ulvophyceae</taxon>
        <taxon>TCBD clade</taxon>
        <taxon>Bryopsidales</taxon>
        <taxon>Ostreobineae</taxon>
        <taxon>Ostreobiaceae</taxon>
        <taxon>Ostreobium</taxon>
    </lineage>
</organism>
<dbReference type="SUPFAM" id="SSF52540">
    <property type="entry name" value="P-loop containing nucleoside triphosphate hydrolases"/>
    <property type="match status" value="1"/>
</dbReference>
<dbReference type="Pfam" id="PF02463">
    <property type="entry name" value="SMC_N"/>
    <property type="match status" value="1"/>
</dbReference>
<dbReference type="InterPro" id="IPR027417">
    <property type="entry name" value="P-loop_NTPase"/>
</dbReference>
<feature type="coiled-coil region" evidence="10">
    <location>
        <begin position="847"/>
        <end position="884"/>
    </location>
</feature>
<evidence type="ECO:0000256" key="9">
    <source>
        <dbReference type="ARBA" id="ARBA00023242"/>
    </source>
</evidence>
<dbReference type="FunFam" id="3.40.50.300:FF:001301">
    <property type="entry name" value="Structural maintenance of chromosomes 5"/>
    <property type="match status" value="1"/>
</dbReference>
<keyword evidence="5" id="KW-0158">Chromosome</keyword>
<dbReference type="Gene3D" id="3.40.50.300">
    <property type="entry name" value="P-loop containing nucleotide triphosphate hydrolases"/>
    <property type="match status" value="2"/>
</dbReference>
<dbReference type="AlphaFoldDB" id="A0A8S1IUP8"/>
<feature type="coiled-coil region" evidence="10">
    <location>
        <begin position="627"/>
        <end position="703"/>
    </location>
</feature>
<keyword evidence="6" id="KW-0547">Nucleotide-binding</keyword>
<keyword evidence="7" id="KW-0067">ATP-binding</keyword>
<dbReference type="OrthoDB" id="10254973at2759"/>
<proteinExistence type="inferred from homology"/>
<evidence type="ECO:0000256" key="2">
    <source>
        <dbReference type="ARBA" id="ARBA00004286"/>
    </source>
</evidence>
<feature type="domain" description="RecF/RecN/SMC N-terminal" evidence="11">
    <location>
        <begin position="20"/>
        <end position="1000"/>
    </location>
</feature>
<reference evidence="12" key="1">
    <citation type="submission" date="2020-12" db="EMBL/GenBank/DDBJ databases">
        <authorList>
            <person name="Iha C."/>
        </authorList>
    </citation>
    <scope>NUCLEOTIDE SEQUENCE</scope>
</reference>
<name>A0A8S1IUP8_9CHLO</name>
<dbReference type="PANTHER" id="PTHR45916:SF1">
    <property type="entry name" value="STRUCTURAL MAINTENANCE OF CHROMOSOMES PROTEIN 5"/>
    <property type="match status" value="1"/>
</dbReference>